<protein>
    <submittedName>
        <fullName evidence="8">IdgA domain-containing protein</fullName>
    </submittedName>
</protein>
<feature type="region of interest" description="Disordered" evidence="6">
    <location>
        <begin position="382"/>
        <end position="415"/>
    </location>
</feature>
<dbReference type="Gene3D" id="3.40.1190.20">
    <property type="match status" value="1"/>
</dbReference>
<feature type="compositionally biased region" description="Low complexity" evidence="6">
    <location>
        <begin position="393"/>
        <end position="402"/>
    </location>
</feature>
<sequence length="835" mass="88548">MLAMASARSAFRRVPACRRHVSVFVKPSRTSLNSVLQVSEEVQEALHGATKKPVIALETAIYTHGFPYPENVALSSRLESIVRMGGGVPATVGIVDGVARVGMDPEELIRLSQSAGKRETLKISRRDLAYACGSRFLGPDQQFVGGTTIAGTMVLAHLAGIKVFATGGLGGVHRDGENTLDISADLTELGRTPVTVISSGCKSFLDIPRTLEYLETQGVAVGTFADGRNGPVDFPGFWSRDSGSNSPQVVRDEQHAAVMIHAQHSMGLSSGMLLANPIPSDAEIPLQEISAIIKDAVDESYRLGISGAKNTPFVLAKILELTQGKSLKANEALISSNVARATLVAKNLLKLEADSTSGSGNGADKSEVTKFVQTNGFIEDVMSTSDTRNVEPSSSSERFSQSNPRQSVPKPTPVVQPDIVVAGSLAIDTTCDYIPRSGAKSSHPYEGTSNMAKIRQNVGGVGHNVALAAHYYGKQVRLVSAVGNDLMGQTALNAMQKQGMPTDGVSVLGRETTAQYVAINDALKDLHFAMADMEILTDFSHDLDAFNHGLRDQPPSWFVVDCNWFQKTLLGWLLVAKSHPTHNILTALEPVSGQKSSRFFTGLSQAGRKTDVFPRPLVDLATPNALELEQMWKTAEKEGFLNTKEHWAVVNAMNLPQGSGSNILRHATSSELVAKGVPQQAMQLLPYMPTLAITLGEQGVLLAQLLRADDARLSDPAAAPYVVARSGNVATSHNAKEARDLLGGVYMRLFPPSALVTGNGKKSVNGAGDTFMGVLVAALAGGARIDDAVAIGQAAAGLTLRSLNPVSPAVRGLAGRSVEDVGRLAGGSRDVGEEE</sequence>
<feature type="domain" description="Carbohydrate kinase PfkB" evidence="7">
    <location>
        <begin position="763"/>
        <end position="805"/>
    </location>
</feature>
<dbReference type="SUPFAM" id="SSF110581">
    <property type="entry name" value="Indigoidine synthase A-like"/>
    <property type="match status" value="1"/>
</dbReference>
<organism evidence="8 9">
    <name type="scientific">Phyllosticta capitalensis</name>
    <dbReference type="NCBI Taxonomy" id="121624"/>
    <lineage>
        <taxon>Eukaryota</taxon>
        <taxon>Fungi</taxon>
        <taxon>Dikarya</taxon>
        <taxon>Ascomycota</taxon>
        <taxon>Pezizomycotina</taxon>
        <taxon>Dothideomycetes</taxon>
        <taxon>Dothideomycetes incertae sedis</taxon>
        <taxon>Botryosphaeriales</taxon>
        <taxon>Phyllostictaceae</taxon>
        <taxon>Phyllosticta</taxon>
    </lineage>
</organism>
<evidence type="ECO:0000256" key="2">
    <source>
        <dbReference type="ARBA" id="ARBA00022801"/>
    </source>
</evidence>
<dbReference type="SUPFAM" id="SSF53613">
    <property type="entry name" value="Ribokinase-like"/>
    <property type="match status" value="1"/>
</dbReference>
<accession>A0ABR1YFQ4</accession>
<keyword evidence="5" id="KW-0326">Glycosidase</keyword>
<evidence type="ECO:0000256" key="4">
    <source>
        <dbReference type="ARBA" id="ARBA00023239"/>
    </source>
</evidence>
<dbReference type="PANTHER" id="PTHR42909">
    <property type="entry name" value="ZGC:136858"/>
    <property type="match status" value="1"/>
</dbReference>
<evidence type="ECO:0000256" key="5">
    <source>
        <dbReference type="ARBA" id="ARBA00023295"/>
    </source>
</evidence>
<keyword evidence="4" id="KW-0456">Lyase</keyword>
<dbReference type="Pfam" id="PF00294">
    <property type="entry name" value="PfkB"/>
    <property type="match status" value="2"/>
</dbReference>
<keyword evidence="2" id="KW-0378">Hydrolase</keyword>
<dbReference type="Gene3D" id="3.40.1790.10">
    <property type="entry name" value="Indigoidine synthase domain"/>
    <property type="match status" value="1"/>
</dbReference>
<evidence type="ECO:0000313" key="9">
    <source>
        <dbReference type="Proteomes" id="UP001492380"/>
    </source>
</evidence>
<evidence type="ECO:0000256" key="1">
    <source>
        <dbReference type="ARBA" id="ARBA00022723"/>
    </source>
</evidence>
<name>A0ABR1YFQ4_9PEZI</name>
<dbReference type="Pfam" id="PF04227">
    <property type="entry name" value="Indigoidine_A"/>
    <property type="match status" value="1"/>
</dbReference>
<keyword evidence="1" id="KW-0479">Metal-binding</keyword>
<dbReference type="PANTHER" id="PTHR42909:SF1">
    <property type="entry name" value="CARBOHYDRATE KINASE PFKB DOMAIN-CONTAINING PROTEIN"/>
    <property type="match status" value="1"/>
</dbReference>
<dbReference type="Proteomes" id="UP001492380">
    <property type="component" value="Unassembled WGS sequence"/>
</dbReference>
<dbReference type="InterPro" id="IPR029056">
    <property type="entry name" value="Ribokinase-like"/>
</dbReference>
<dbReference type="InterPro" id="IPR022830">
    <property type="entry name" value="Indigdn_synthA-like"/>
</dbReference>
<keyword evidence="3" id="KW-0464">Manganese</keyword>
<proteinExistence type="predicted"/>
<feature type="domain" description="Carbohydrate kinase PfkB" evidence="7">
    <location>
        <begin position="427"/>
        <end position="525"/>
    </location>
</feature>
<comment type="caution">
    <text evidence="8">The sequence shown here is derived from an EMBL/GenBank/DDBJ whole genome shotgun (WGS) entry which is preliminary data.</text>
</comment>
<dbReference type="EMBL" id="JBBWRZ010000010">
    <property type="protein sequence ID" value="KAK8227659.1"/>
    <property type="molecule type" value="Genomic_DNA"/>
</dbReference>
<feature type="compositionally biased region" description="Polar residues" evidence="6">
    <location>
        <begin position="382"/>
        <end position="392"/>
    </location>
</feature>
<reference evidence="8 9" key="1">
    <citation type="submission" date="2024-04" db="EMBL/GenBank/DDBJ databases">
        <title>Phyllosticta paracitricarpa is synonymous to the EU quarantine fungus P. citricarpa based on phylogenomic analyses.</title>
        <authorList>
            <consortium name="Lawrence Berkeley National Laboratory"/>
            <person name="Van Ingen-Buijs V.A."/>
            <person name="Van Westerhoven A.C."/>
            <person name="Haridas S."/>
            <person name="Skiadas P."/>
            <person name="Martin F."/>
            <person name="Groenewald J.Z."/>
            <person name="Crous P.W."/>
            <person name="Seidl M.F."/>
        </authorList>
    </citation>
    <scope>NUCLEOTIDE SEQUENCE [LARGE SCALE GENOMIC DNA]</scope>
    <source>
        <strain evidence="8 9">CBS 123374</strain>
    </source>
</reference>
<keyword evidence="9" id="KW-1185">Reference proteome</keyword>
<evidence type="ECO:0000313" key="8">
    <source>
        <dbReference type="EMBL" id="KAK8227659.1"/>
    </source>
</evidence>
<gene>
    <name evidence="8" type="ORF">HDK90DRAFT_536764</name>
</gene>
<dbReference type="InterPro" id="IPR011611">
    <property type="entry name" value="PfkB_dom"/>
</dbReference>
<evidence type="ECO:0000256" key="3">
    <source>
        <dbReference type="ARBA" id="ARBA00023211"/>
    </source>
</evidence>
<evidence type="ECO:0000256" key="6">
    <source>
        <dbReference type="SAM" id="MobiDB-lite"/>
    </source>
</evidence>
<dbReference type="CDD" id="cd01941">
    <property type="entry name" value="YeiC_kinase_like"/>
    <property type="match status" value="1"/>
</dbReference>
<dbReference type="InterPro" id="IPR007342">
    <property type="entry name" value="PsuG"/>
</dbReference>
<evidence type="ECO:0000259" key="7">
    <source>
        <dbReference type="Pfam" id="PF00294"/>
    </source>
</evidence>